<dbReference type="GO" id="GO:0031048">
    <property type="term" value="P:regulatory ncRNA-mediated heterochromatin formation"/>
    <property type="evidence" value="ECO:0007669"/>
    <property type="project" value="TreeGrafter"/>
</dbReference>
<dbReference type="SUPFAM" id="SSF52540">
    <property type="entry name" value="P-loop containing nucleoside triphosphate hydrolases"/>
    <property type="match status" value="1"/>
</dbReference>
<dbReference type="PANTHER" id="PTHR10887">
    <property type="entry name" value="DNA2/NAM7 HELICASE FAMILY"/>
    <property type="match status" value="1"/>
</dbReference>
<dbReference type="GO" id="GO:0004386">
    <property type="term" value="F:helicase activity"/>
    <property type="evidence" value="ECO:0007669"/>
    <property type="project" value="InterPro"/>
</dbReference>
<dbReference type="PANTHER" id="PTHR10887:SF341">
    <property type="entry name" value="NFX1-TYPE ZINC FINGER-CONTAINING PROTEIN 1"/>
    <property type="match status" value="1"/>
</dbReference>
<sequence>MENTLGAFEGRIARVDERGHAFVHTPSRSIAIFVPPHLVALLPRAEAGMAVRGVHKMTDRGLRATSIAMLGAPTHSEHAPRGAAARFDNPLCRASGNASCGRPSTAAAPPPQRPDRVQRRNAEGAVEDPLRRFFNKVTLDGAFCFDTAQSAARFGESLESYSNDDLPWRLTRTDQHGVRRLAEAAAVGGVTATIAIVRALVRPQYREPRYTAALQTCVRELSAAPGILAQLAAAVQAELLLDEADLSALAEFGVCVMFAHSMEPGALGELLAELAGEIIKACVESERTPPRAAERLRILAAGARSISAAALVQLDASGTGDSTAHQPLPGGRHLNDRANFRAIQLVPTLCELTTDALPFLPRPTERFLAEDAETQLLDRHFRLLREDMLAPVRAELASDACRGVCFPVVDVQLELHQFTLLERELESVCYGHGPIGVRFTLALPRAELEVISSLQRRRLLQADALVVLRVRGCQKPMAIGRVVEPMRVQSKAPDLNPLAPRQLGVAFDDKVLADLIGSRQRDLEVLSLAGTYGVYGPVLSRLQMMRTLPFSEELLCLAGEGAAGGRAAPEYAGAERILGRVEDNLRDANIEFGGAQRAAFEHMCSARVALVVGPPGTGKSFLASHLARAATQATGQTILTMAYTNHALDQFLRHMLDLGEKGIVRLGGRSKCARLEEYTLFSLRRSGGHGRQQEQQPPHERWHHYELRARASALRSELEASAASLSAASSPSWHLVKSALEVDDPAALAQLTLPSEGDGFTTVDGKGKAIAADYLWERWVSGEDHSPFKAQQLAATPRRGVSLWRLSKADRGALAERWLASAKREHELAFVKARGEYDQVDAELSEMQ</sequence>
<dbReference type="Proteomes" id="UP000751190">
    <property type="component" value="Unassembled WGS sequence"/>
</dbReference>
<proteinExistence type="predicted"/>
<feature type="domain" description="DNA2/NAM7 helicase helicase" evidence="2">
    <location>
        <begin position="595"/>
        <end position="707"/>
    </location>
</feature>
<evidence type="ECO:0000256" key="1">
    <source>
        <dbReference type="SAM" id="MobiDB-lite"/>
    </source>
</evidence>
<dbReference type="InterPro" id="IPR027417">
    <property type="entry name" value="P-loop_NTPase"/>
</dbReference>
<feature type="region of interest" description="Disordered" evidence="1">
    <location>
        <begin position="96"/>
        <end position="124"/>
    </location>
</feature>
<gene>
    <name evidence="3" type="ORF">KFE25_011633</name>
</gene>
<reference evidence="3" key="1">
    <citation type="submission" date="2021-05" db="EMBL/GenBank/DDBJ databases">
        <title>The genome of the haptophyte Pavlova lutheri (Diacronema luteri, Pavlovales) - a model for lipid biosynthesis in eukaryotic algae.</title>
        <authorList>
            <person name="Hulatt C.J."/>
            <person name="Posewitz M.C."/>
        </authorList>
    </citation>
    <scope>NUCLEOTIDE SEQUENCE</scope>
    <source>
        <strain evidence="3">NIVA-4/92</strain>
    </source>
</reference>
<dbReference type="GO" id="GO:0031380">
    <property type="term" value="C:nuclear RNA-directed RNA polymerase complex"/>
    <property type="evidence" value="ECO:0007669"/>
    <property type="project" value="TreeGrafter"/>
</dbReference>
<keyword evidence="4" id="KW-1185">Reference proteome</keyword>
<evidence type="ECO:0000259" key="2">
    <source>
        <dbReference type="Pfam" id="PF13086"/>
    </source>
</evidence>
<name>A0A8J5X968_DIALT</name>
<evidence type="ECO:0000313" key="4">
    <source>
        <dbReference type="Proteomes" id="UP000751190"/>
    </source>
</evidence>
<dbReference type="EMBL" id="JAGTXO010000022">
    <property type="protein sequence ID" value="KAG8462183.1"/>
    <property type="molecule type" value="Genomic_DNA"/>
</dbReference>
<dbReference type="InterPro" id="IPR041677">
    <property type="entry name" value="DNA2/NAM7_AAA_11"/>
</dbReference>
<dbReference type="Gene3D" id="3.40.50.300">
    <property type="entry name" value="P-loop containing nucleotide triphosphate hydrolases"/>
    <property type="match status" value="1"/>
</dbReference>
<feature type="compositionally biased region" description="Basic and acidic residues" evidence="1">
    <location>
        <begin position="113"/>
        <end position="122"/>
    </location>
</feature>
<comment type="caution">
    <text evidence="3">The sequence shown here is derived from an EMBL/GenBank/DDBJ whole genome shotgun (WGS) entry which is preliminary data.</text>
</comment>
<protein>
    <recommendedName>
        <fullName evidence="2">DNA2/NAM7 helicase helicase domain-containing protein</fullName>
    </recommendedName>
</protein>
<evidence type="ECO:0000313" key="3">
    <source>
        <dbReference type="EMBL" id="KAG8462183.1"/>
    </source>
</evidence>
<dbReference type="Pfam" id="PF13086">
    <property type="entry name" value="AAA_11"/>
    <property type="match status" value="1"/>
</dbReference>
<accession>A0A8J5X968</accession>
<organism evidence="3 4">
    <name type="scientific">Diacronema lutheri</name>
    <name type="common">Unicellular marine alga</name>
    <name type="synonym">Monochrysis lutheri</name>
    <dbReference type="NCBI Taxonomy" id="2081491"/>
    <lineage>
        <taxon>Eukaryota</taxon>
        <taxon>Haptista</taxon>
        <taxon>Haptophyta</taxon>
        <taxon>Pavlovophyceae</taxon>
        <taxon>Pavlovales</taxon>
        <taxon>Pavlovaceae</taxon>
        <taxon>Diacronema</taxon>
    </lineage>
</organism>
<dbReference type="AlphaFoldDB" id="A0A8J5X968"/>
<dbReference type="InterPro" id="IPR045055">
    <property type="entry name" value="DNA2/NAM7-like"/>
</dbReference>
<dbReference type="OrthoDB" id="2423195at2759"/>